<keyword evidence="2" id="KW-1185">Reference proteome</keyword>
<name>A0AAV4MD89_CAEEX</name>
<protein>
    <submittedName>
        <fullName evidence="1">Uncharacterized protein</fullName>
    </submittedName>
</protein>
<comment type="caution">
    <text evidence="1">The sequence shown here is derived from an EMBL/GenBank/DDBJ whole genome shotgun (WGS) entry which is preliminary data.</text>
</comment>
<accession>A0AAV4MD89</accession>
<dbReference type="AlphaFoldDB" id="A0AAV4MD89"/>
<evidence type="ECO:0000313" key="1">
    <source>
        <dbReference type="EMBL" id="GIX69858.1"/>
    </source>
</evidence>
<sequence length="97" mass="11648">MSHKPTNPDDHINFRFNSLHPPFAYECDEFPRCQTSYGFWKLWLRNILFGIIREEFKIHFKSILCRKKGKSGAFHLQITEQDSPLRRKTHQNKSDLK</sequence>
<dbReference type="EMBL" id="BPLR01002091">
    <property type="protein sequence ID" value="GIX69858.1"/>
    <property type="molecule type" value="Genomic_DNA"/>
</dbReference>
<dbReference type="Proteomes" id="UP001054945">
    <property type="component" value="Unassembled WGS sequence"/>
</dbReference>
<reference evidence="1 2" key="1">
    <citation type="submission" date="2021-06" db="EMBL/GenBank/DDBJ databases">
        <title>Caerostris extrusa draft genome.</title>
        <authorList>
            <person name="Kono N."/>
            <person name="Arakawa K."/>
        </authorList>
    </citation>
    <scope>NUCLEOTIDE SEQUENCE [LARGE SCALE GENOMIC DNA]</scope>
</reference>
<gene>
    <name evidence="1" type="ORF">CEXT_15581</name>
</gene>
<evidence type="ECO:0000313" key="2">
    <source>
        <dbReference type="Proteomes" id="UP001054945"/>
    </source>
</evidence>
<proteinExistence type="predicted"/>
<organism evidence="1 2">
    <name type="scientific">Caerostris extrusa</name>
    <name type="common">Bark spider</name>
    <name type="synonym">Caerostris bankana</name>
    <dbReference type="NCBI Taxonomy" id="172846"/>
    <lineage>
        <taxon>Eukaryota</taxon>
        <taxon>Metazoa</taxon>
        <taxon>Ecdysozoa</taxon>
        <taxon>Arthropoda</taxon>
        <taxon>Chelicerata</taxon>
        <taxon>Arachnida</taxon>
        <taxon>Araneae</taxon>
        <taxon>Araneomorphae</taxon>
        <taxon>Entelegynae</taxon>
        <taxon>Araneoidea</taxon>
        <taxon>Araneidae</taxon>
        <taxon>Caerostris</taxon>
    </lineage>
</organism>